<dbReference type="GO" id="GO:0031436">
    <property type="term" value="C:BRCA1-BARD1 complex"/>
    <property type="evidence" value="ECO:0007669"/>
    <property type="project" value="TreeGrafter"/>
</dbReference>
<evidence type="ECO:0000256" key="1">
    <source>
        <dbReference type="ARBA" id="ARBA00004175"/>
    </source>
</evidence>
<keyword evidence="3" id="KW-0268">Exocytosis</keyword>
<evidence type="ECO:0000256" key="4">
    <source>
        <dbReference type="ARBA" id="ARBA00022525"/>
    </source>
</evidence>
<evidence type="ECO:0000256" key="9">
    <source>
        <dbReference type="ARBA" id="ARBA00023028"/>
    </source>
</evidence>
<dbReference type="InterPro" id="IPR036770">
    <property type="entry name" value="Ankyrin_rpt-contain_sf"/>
</dbReference>
<comment type="caution">
    <text evidence="14">The sequence shown here is derived from an EMBL/GenBank/DDBJ whole genome shotgun (WGS) entry which is preliminary data.</text>
</comment>
<keyword evidence="4" id="KW-0964">Secreted</keyword>
<keyword evidence="9" id="KW-0638">Presynaptic neurotoxin</keyword>
<dbReference type="EMBL" id="BGPR01000686">
    <property type="protein sequence ID" value="GBM31517.1"/>
    <property type="molecule type" value="Genomic_DNA"/>
</dbReference>
<keyword evidence="15" id="KW-1185">Reference proteome</keyword>
<gene>
    <name evidence="14" type="ORF">AVEN_247220_1</name>
</gene>
<evidence type="ECO:0000256" key="7">
    <source>
        <dbReference type="ARBA" id="ARBA00022699"/>
    </source>
</evidence>
<dbReference type="GO" id="GO:0044231">
    <property type="term" value="C:host cell presynaptic membrane"/>
    <property type="evidence" value="ECO:0007669"/>
    <property type="project" value="UniProtKB-KW"/>
</dbReference>
<dbReference type="AlphaFoldDB" id="A0A4Y2ESN4"/>
<evidence type="ECO:0000313" key="15">
    <source>
        <dbReference type="Proteomes" id="UP000499080"/>
    </source>
</evidence>
<dbReference type="GO" id="GO:0004842">
    <property type="term" value="F:ubiquitin-protein transferase activity"/>
    <property type="evidence" value="ECO:0007669"/>
    <property type="project" value="TreeGrafter"/>
</dbReference>
<dbReference type="GO" id="GO:0005576">
    <property type="term" value="C:extracellular region"/>
    <property type="evidence" value="ECO:0007669"/>
    <property type="project" value="UniProtKB-SubCell"/>
</dbReference>
<sequence>MLLNSLLISFHLVDGSLELLLSQYVRSDDHLEEIRELLDLGVNPNYETISGSTPLQAAAMSQKINIKAVQELIRRGAEVDLNDHFSYTALHYAVIKHSKV</sequence>
<feature type="chain" id="PRO_5021495630" evidence="13">
    <location>
        <begin position="16"/>
        <end position="100"/>
    </location>
</feature>
<organism evidence="14 15">
    <name type="scientific">Araneus ventricosus</name>
    <name type="common">Orbweaver spider</name>
    <name type="synonym">Epeira ventricosa</name>
    <dbReference type="NCBI Taxonomy" id="182803"/>
    <lineage>
        <taxon>Eukaryota</taxon>
        <taxon>Metazoa</taxon>
        <taxon>Ecdysozoa</taxon>
        <taxon>Arthropoda</taxon>
        <taxon>Chelicerata</taxon>
        <taxon>Arachnida</taxon>
        <taxon>Araneae</taxon>
        <taxon>Araneomorphae</taxon>
        <taxon>Entelegynae</taxon>
        <taxon>Araneoidea</taxon>
        <taxon>Araneidae</taxon>
        <taxon>Araneus</taxon>
    </lineage>
</organism>
<name>A0A4Y2ESN4_ARAVE</name>
<evidence type="ECO:0000256" key="13">
    <source>
        <dbReference type="SAM" id="SignalP"/>
    </source>
</evidence>
<proteinExistence type="predicted"/>
<dbReference type="PROSITE" id="PS50088">
    <property type="entry name" value="ANK_REPEAT"/>
    <property type="match status" value="1"/>
</dbReference>
<keyword evidence="5" id="KW-1052">Target cell membrane</keyword>
<dbReference type="Gene3D" id="1.25.40.20">
    <property type="entry name" value="Ankyrin repeat-containing domain"/>
    <property type="match status" value="1"/>
</dbReference>
<dbReference type="GO" id="GO:0070531">
    <property type="term" value="C:BRCA1-A complex"/>
    <property type="evidence" value="ECO:0007669"/>
    <property type="project" value="TreeGrafter"/>
</dbReference>
<feature type="signal peptide" evidence="13">
    <location>
        <begin position="1"/>
        <end position="15"/>
    </location>
</feature>
<protein>
    <submittedName>
        <fullName evidence="14">Uncharacterized protein</fullName>
    </submittedName>
</protein>
<keyword evidence="13" id="KW-0732">Signal</keyword>
<dbReference type="Pfam" id="PF12796">
    <property type="entry name" value="Ank_2"/>
    <property type="match status" value="1"/>
</dbReference>
<dbReference type="PANTHER" id="PTHR24171">
    <property type="entry name" value="ANKYRIN REPEAT DOMAIN-CONTAINING PROTEIN 39-RELATED"/>
    <property type="match status" value="1"/>
</dbReference>
<dbReference type="InterPro" id="IPR002110">
    <property type="entry name" value="Ankyrin_rpt"/>
</dbReference>
<evidence type="ECO:0000256" key="12">
    <source>
        <dbReference type="PROSITE-ProRule" id="PRU00023"/>
    </source>
</evidence>
<accession>A0A4Y2ESN4</accession>
<reference evidence="14 15" key="1">
    <citation type="journal article" date="2019" name="Sci. Rep.">
        <title>Orb-weaving spider Araneus ventricosus genome elucidates the spidroin gene catalogue.</title>
        <authorList>
            <person name="Kono N."/>
            <person name="Nakamura H."/>
            <person name="Ohtoshi R."/>
            <person name="Moran D.A.P."/>
            <person name="Shinohara A."/>
            <person name="Yoshida Y."/>
            <person name="Fujiwara M."/>
            <person name="Mori M."/>
            <person name="Tomita M."/>
            <person name="Arakawa K."/>
        </authorList>
    </citation>
    <scope>NUCLEOTIDE SEQUENCE [LARGE SCALE GENOMIC DNA]</scope>
</reference>
<dbReference type="PANTHER" id="PTHR24171:SF8">
    <property type="entry name" value="BRCA1-ASSOCIATED RING DOMAIN PROTEIN 1"/>
    <property type="match status" value="1"/>
</dbReference>
<dbReference type="GO" id="GO:0044218">
    <property type="term" value="C:other organism cell membrane"/>
    <property type="evidence" value="ECO:0007669"/>
    <property type="project" value="UniProtKB-KW"/>
</dbReference>
<dbReference type="SUPFAM" id="SSF48403">
    <property type="entry name" value="Ankyrin repeat"/>
    <property type="match status" value="1"/>
</dbReference>
<evidence type="ECO:0000256" key="10">
    <source>
        <dbReference type="ARBA" id="ARBA00023043"/>
    </source>
</evidence>
<dbReference type="GO" id="GO:0085020">
    <property type="term" value="P:protein K6-linked ubiquitination"/>
    <property type="evidence" value="ECO:0007669"/>
    <property type="project" value="TreeGrafter"/>
</dbReference>
<feature type="repeat" description="ANK" evidence="12">
    <location>
        <begin position="50"/>
        <end position="84"/>
    </location>
</feature>
<evidence type="ECO:0000256" key="3">
    <source>
        <dbReference type="ARBA" id="ARBA00022483"/>
    </source>
</evidence>
<keyword evidence="11" id="KW-0472">Membrane</keyword>
<comment type="subcellular location">
    <subcellularLocation>
        <location evidence="2">Secreted</location>
    </subcellularLocation>
    <subcellularLocation>
        <location evidence="1">Target cell membrane</location>
    </subcellularLocation>
</comment>
<evidence type="ECO:0000256" key="2">
    <source>
        <dbReference type="ARBA" id="ARBA00004613"/>
    </source>
</evidence>
<dbReference type="OrthoDB" id="10252328at2759"/>
<evidence type="ECO:0000256" key="6">
    <source>
        <dbReference type="ARBA" id="ARBA00022656"/>
    </source>
</evidence>
<dbReference type="SMART" id="SM00248">
    <property type="entry name" value="ANK"/>
    <property type="match status" value="2"/>
</dbReference>
<evidence type="ECO:0000256" key="5">
    <source>
        <dbReference type="ARBA" id="ARBA00022537"/>
    </source>
</evidence>
<dbReference type="Proteomes" id="UP000499080">
    <property type="component" value="Unassembled WGS sequence"/>
</dbReference>
<dbReference type="PROSITE" id="PS50297">
    <property type="entry name" value="ANK_REP_REGION"/>
    <property type="match status" value="1"/>
</dbReference>
<evidence type="ECO:0000256" key="8">
    <source>
        <dbReference type="ARBA" id="ARBA00022737"/>
    </source>
</evidence>
<keyword evidence="10 12" id="KW-0040">ANK repeat</keyword>
<evidence type="ECO:0000256" key="11">
    <source>
        <dbReference type="ARBA" id="ARBA00023298"/>
    </source>
</evidence>
<keyword evidence="8" id="KW-0677">Repeat</keyword>
<evidence type="ECO:0000313" key="14">
    <source>
        <dbReference type="EMBL" id="GBM31517.1"/>
    </source>
</evidence>
<keyword evidence="6" id="KW-0800">Toxin</keyword>
<keyword evidence="11" id="KW-1053">Target membrane</keyword>
<keyword evidence="7" id="KW-0528">Neurotoxin</keyword>
<dbReference type="GO" id="GO:0006887">
    <property type="term" value="P:exocytosis"/>
    <property type="evidence" value="ECO:0007669"/>
    <property type="project" value="UniProtKB-KW"/>
</dbReference>
<dbReference type="GO" id="GO:0090729">
    <property type="term" value="F:toxin activity"/>
    <property type="evidence" value="ECO:0007669"/>
    <property type="project" value="UniProtKB-KW"/>
</dbReference>